<dbReference type="InterPro" id="IPR027443">
    <property type="entry name" value="IPNS-like_sf"/>
</dbReference>
<name>A0AAN6EV04_EXODE</name>
<evidence type="ECO:0000256" key="2">
    <source>
        <dbReference type="RuleBase" id="RU003682"/>
    </source>
</evidence>
<protein>
    <recommendedName>
        <fullName evidence="3">Fe2OG dioxygenase domain-containing protein</fullName>
    </recommendedName>
</protein>
<dbReference type="InterPro" id="IPR050231">
    <property type="entry name" value="Iron_ascorbate_oxido_reductase"/>
</dbReference>
<evidence type="ECO:0000256" key="1">
    <source>
        <dbReference type="ARBA" id="ARBA00008056"/>
    </source>
</evidence>
<dbReference type="InterPro" id="IPR005123">
    <property type="entry name" value="Oxoglu/Fe-dep_dioxygenase_dom"/>
</dbReference>
<evidence type="ECO:0000313" key="4">
    <source>
        <dbReference type="EMBL" id="KAJ8991209.1"/>
    </source>
</evidence>
<dbReference type="InterPro" id="IPR026992">
    <property type="entry name" value="DIOX_N"/>
</dbReference>
<dbReference type="PRINTS" id="PR00682">
    <property type="entry name" value="IPNSYNTHASE"/>
</dbReference>
<dbReference type="PANTHER" id="PTHR47990">
    <property type="entry name" value="2-OXOGLUTARATE (2OG) AND FE(II)-DEPENDENT OXYGENASE SUPERFAMILY PROTEIN-RELATED"/>
    <property type="match status" value="1"/>
</dbReference>
<dbReference type="SUPFAM" id="SSF51197">
    <property type="entry name" value="Clavaminate synthase-like"/>
    <property type="match status" value="1"/>
</dbReference>
<comment type="caution">
    <text evidence="4">The sequence shown here is derived from an EMBL/GenBank/DDBJ whole genome shotgun (WGS) entry which is preliminary data.</text>
</comment>
<feature type="domain" description="Fe2OG dioxygenase" evidence="3">
    <location>
        <begin position="183"/>
        <end position="284"/>
    </location>
</feature>
<dbReference type="InterPro" id="IPR044861">
    <property type="entry name" value="IPNS-like_FE2OG_OXY"/>
</dbReference>
<evidence type="ECO:0000313" key="5">
    <source>
        <dbReference type="Proteomes" id="UP001161757"/>
    </source>
</evidence>
<gene>
    <name evidence="4" type="ORF">HRR80_004555</name>
</gene>
<reference evidence="4" key="1">
    <citation type="submission" date="2023-01" db="EMBL/GenBank/DDBJ databases">
        <title>Exophiala dermititidis isolated from Cystic Fibrosis Patient.</title>
        <authorList>
            <person name="Kurbessoian T."/>
            <person name="Crocker A."/>
            <person name="Murante D."/>
            <person name="Hogan D.A."/>
            <person name="Stajich J.E."/>
        </authorList>
    </citation>
    <scope>NUCLEOTIDE SEQUENCE</scope>
    <source>
        <strain evidence="4">Ex8</strain>
    </source>
</reference>
<keyword evidence="2" id="KW-0408">Iron</keyword>
<organism evidence="4 5">
    <name type="scientific">Exophiala dermatitidis</name>
    <name type="common">Black yeast-like fungus</name>
    <name type="synonym">Wangiella dermatitidis</name>
    <dbReference type="NCBI Taxonomy" id="5970"/>
    <lineage>
        <taxon>Eukaryota</taxon>
        <taxon>Fungi</taxon>
        <taxon>Dikarya</taxon>
        <taxon>Ascomycota</taxon>
        <taxon>Pezizomycotina</taxon>
        <taxon>Eurotiomycetes</taxon>
        <taxon>Chaetothyriomycetidae</taxon>
        <taxon>Chaetothyriales</taxon>
        <taxon>Herpotrichiellaceae</taxon>
        <taxon>Exophiala</taxon>
    </lineage>
</organism>
<dbReference type="Proteomes" id="UP001161757">
    <property type="component" value="Unassembled WGS sequence"/>
</dbReference>
<dbReference type="PROSITE" id="PS51471">
    <property type="entry name" value="FE2OG_OXY"/>
    <property type="match status" value="1"/>
</dbReference>
<dbReference type="EMBL" id="JAJGCB010000008">
    <property type="protein sequence ID" value="KAJ8991209.1"/>
    <property type="molecule type" value="Genomic_DNA"/>
</dbReference>
<evidence type="ECO:0000259" key="3">
    <source>
        <dbReference type="PROSITE" id="PS51471"/>
    </source>
</evidence>
<comment type="similarity">
    <text evidence="1 2">Belongs to the iron/ascorbate-dependent oxidoreductase family.</text>
</comment>
<dbReference type="GO" id="GO:0044283">
    <property type="term" value="P:small molecule biosynthetic process"/>
    <property type="evidence" value="ECO:0007669"/>
    <property type="project" value="UniProtKB-ARBA"/>
</dbReference>
<accession>A0AAN6EV04</accession>
<keyword evidence="2" id="KW-0479">Metal-binding</keyword>
<dbReference type="GO" id="GO:0016491">
    <property type="term" value="F:oxidoreductase activity"/>
    <property type="evidence" value="ECO:0007669"/>
    <property type="project" value="UniProtKB-KW"/>
</dbReference>
<dbReference type="Pfam" id="PF03171">
    <property type="entry name" value="2OG-FeII_Oxy"/>
    <property type="match status" value="1"/>
</dbReference>
<proteinExistence type="inferred from homology"/>
<sequence length="330" mass="36714">MTVSVENREAAFPIPVVDISQYLEDPRSSEADRVVEIIRHACETSGIFEVTGHGIPIELQDRVFEATKAVFNLPADEKLKLSGKPGRGYEVYGNEVREADTRPDVREGYFVGRQLPGMNNQFRPFGEPNIWPDPKILPETKFRQPMLEYLDAVTDLSFHLMQILARGLPQLDTRVIAEFCRDPIAAIRPLRYPSQPKDSAVVGTGAHTDFGAITLLLQDGNSGLQAFDPSQNAWVEVPSRRDGLVVNVGDMLQTWTNGAYKSNTHRVINTSGSDRYSVPFFLDGNSDCVLRPLDGSSDGDACTVEEHMLKILCVLLAAVRRQNLMPDLSR</sequence>
<dbReference type="AlphaFoldDB" id="A0AAN6EV04"/>
<dbReference type="Gene3D" id="2.60.120.330">
    <property type="entry name" value="B-lactam Antibiotic, Isopenicillin N Synthase, Chain"/>
    <property type="match status" value="1"/>
</dbReference>
<dbReference type="Pfam" id="PF14226">
    <property type="entry name" value="DIOX_N"/>
    <property type="match status" value="1"/>
</dbReference>
<dbReference type="GO" id="GO:0046872">
    <property type="term" value="F:metal ion binding"/>
    <property type="evidence" value="ECO:0007669"/>
    <property type="project" value="UniProtKB-KW"/>
</dbReference>
<keyword evidence="2" id="KW-0560">Oxidoreductase</keyword>